<dbReference type="PANTHER" id="PTHR10644">
    <property type="entry name" value="DNA REPAIR/RNA PROCESSING CPSF FAMILY"/>
    <property type="match status" value="1"/>
</dbReference>
<dbReference type="InterPro" id="IPR058543">
    <property type="entry name" value="Beta-prop_RSE1/DDB1/CPSF1_2nd"/>
</dbReference>
<organism evidence="7 8">
    <name type="scientific">Cutaneotrichosporon oleaginosum</name>
    <dbReference type="NCBI Taxonomy" id="879819"/>
    <lineage>
        <taxon>Eukaryota</taxon>
        <taxon>Fungi</taxon>
        <taxon>Dikarya</taxon>
        <taxon>Basidiomycota</taxon>
        <taxon>Agaricomycotina</taxon>
        <taxon>Tremellomycetes</taxon>
        <taxon>Trichosporonales</taxon>
        <taxon>Trichosporonaceae</taxon>
        <taxon>Cutaneotrichosporon</taxon>
    </lineage>
</organism>
<dbReference type="RefSeq" id="XP_018281849.1">
    <property type="nucleotide sequence ID" value="XM_018421165.1"/>
</dbReference>
<feature type="domain" description="RSE1/DDB1/CPSF1 C-terminal" evidence="4">
    <location>
        <begin position="1051"/>
        <end position="1368"/>
    </location>
</feature>
<dbReference type="InterPro" id="IPR018846">
    <property type="entry name" value="Beta-prop_RSE1/DDB1/CPSF1_1st"/>
</dbReference>
<sequence length="1400" mass="152265">MHALYSSLLPASAVHHSLFLPHFTPSTIYQLPKPHAAVETPDVKVRGNLVVAGGEDLRVFEVREETAAVPDQGVVEDRQDGDVDVGDSFFDSAPADRAPVRFETTLRLHLLTKHTLHGVVTGLAPLRTIESGVDGLDRLLVSFKDAKMAILEWSRGDIATVSLHTYERCQQMVNGDLQGYVPMLRSDPLSRLAILTLPEDSLAILPILQEQSELDHTQDSHSHDVPYSPSFVLALSDVSPTIKNLQDLLFLPGFHSPTVALLFEPSHTWAGRYRSNKDTFRLEIRTIDLSAGGSYPLLTTVSGLPADCLYLVPCPTEVGGIAIVAGNGIVHVDQGGRIVSAAVNGWWDLSTSLSTNRDSEGRKLTLDGSRAEFVGPNDMLLVLANGQAHQVRFEMDGRAVGAIKVDEASSNVPPPSTMVTAGAQGLFVGSAEGDSLLAKVDLVREYVEEEAKEEQKNEDMEVDWDEDLYGESAPAANGTANGSAKAVPTGPANVNLIKQDVLSGVGRISAIEFGTAVTDQNARTYPQLVALGGGSAGSTINVFRRGIPITKKRRFDQLANANATWFLPIQRPTAQKFKDIPDNELSTILVATDTVQTRIYALSTKTTQEQIKRLEEPAINVGAFFQRSSILHVSATKVLLLDQDGEEQQVVCPPSSDLAPIVDASISDPYVIIRRSDGSVTLFVGDSVARTVSQASDLGPLPECQAADVFSDTTGVFRTFEATERKDEPSAPAAASGGQRNAQRGRTQLTGEQLKRLQESKPAIASEAETRESAFIAARGTQWLALLTTKGALQIRRLPDFTLVLESNGVSNSEPSFTDDIGGETDAADTEDGVRQMIMCPIGKRTVRPHLLVMHNSGRFNIYEAQPRFTLDARDQSRRSLAVRFRKVYTQLLAQNAISNLGYNIVPFADLEGMTGAFITGERPHWILASDAHPVHAYGLKQAAYAFGRTTHHGGTGEYFLRIEDGSFICYLPPTLNTDFAMPCDRYAMERTYTAIAFDPPSGHYVGASNISVPFQAYDEEGEIQLGPEGENLIPPLNERATLELFSAGSDPWRVIDGYDFDQNEAILTVQSVNLESAASPTGFRDFIAVGTGKNFGEDRASHGAVYIFEVDEIVGATPGQPGFRLRFCTKDPTRNPVSALANLGPYLIHSNGPKILAKGLDYDDRLMGLAFLDVSMYVTSLAVFKNLILVGDFVKSLVFSTFQENPYKFTTVARDLTDRSLVSADFLVMEGAAAFVTSDRHGDLRLLAFDPADPDSLNGEKLILKTEFHCASPLTASKTIARRRTAEEDVAPQTQLIYATADGALTTLVAVKTARAKRLQLVQDQLVRNAPHVAGLNPRAFRSVRNDLVPRPLVKGILDGGLLEHFALQPIKRQNEMMRQIGTDVVTVASDLYALGGFW</sequence>
<accession>A0A0J0XWC6</accession>
<dbReference type="Gene3D" id="2.130.10.10">
    <property type="entry name" value="YVTN repeat-like/Quinoprotein amine dehydrogenase"/>
    <property type="match status" value="2"/>
</dbReference>
<dbReference type="GO" id="GO:0003676">
    <property type="term" value="F:nucleic acid binding"/>
    <property type="evidence" value="ECO:0007669"/>
    <property type="project" value="InterPro"/>
</dbReference>
<evidence type="ECO:0000313" key="8">
    <source>
        <dbReference type="Proteomes" id="UP000053611"/>
    </source>
</evidence>
<evidence type="ECO:0000259" key="6">
    <source>
        <dbReference type="Pfam" id="PF23726"/>
    </source>
</evidence>
<feature type="region of interest" description="Disordered" evidence="3">
    <location>
        <begin position="721"/>
        <end position="748"/>
    </location>
</feature>
<dbReference type="EMBL" id="KQ087182">
    <property type="protein sequence ID" value="KLT45358.1"/>
    <property type="molecule type" value="Genomic_DNA"/>
</dbReference>
<dbReference type="GO" id="GO:0005634">
    <property type="term" value="C:nucleus"/>
    <property type="evidence" value="ECO:0007669"/>
    <property type="project" value="UniProtKB-SubCell"/>
</dbReference>
<evidence type="ECO:0000256" key="3">
    <source>
        <dbReference type="SAM" id="MobiDB-lite"/>
    </source>
</evidence>
<dbReference type="GeneID" id="28981768"/>
<dbReference type="OrthoDB" id="6109at2759"/>
<evidence type="ECO:0000256" key="1">
    <source>
        <dbReference type="ARBA" id="ARBA00004123"/>
    </source>
</evidence>
<feature type="compositionally biased region" description="Polar residues" evidence="3">
    <location>
        <begin position="738"/>
        <end position="748"/>
    </location>
</feature>
<name>A0A0J0XWC6_9TREE</name>
<dbReference type="InterPro" id="IPR050358">
    <property type="entry name" value="RSE1/DDB1/CFT1"/>
</dbReference>
<feature type="domain" description="RSE1/DDB1/CPSF1 second beta-propeller" evidence="6">
    <location>
        <begin position="557"/>
        <end position="941"/>
    </location>
</feature>
<evidence type="ECO:0000259" key="4">
    <source>
        <dbReference type="Pfam" id="PF03178"/>
    </source>
</evidence>
<dbReference type="Pfam" id="PF03178">
    <property type="entry name" value="CPSF_A"/>
    <property type="match status" value="1"/>
</dbReference>
<proteinExistence type="predicted"/>
<dbReference type="Proteomes" id="UP000053611">
    <property type="component" value="Unassembled WGS sequence"/>
</dbReference>
<gene>
    <name evidence="7" type="ORF">CC85DRAFT_269881</name>
</gene>
<dbReference type="Pfam" id="PF23726">
    <property type="entry name" value="Beta-prop_RSE1_2nd"/>
    <property type="match status" value="1"/>
</dbReference>
<feature type="domain" description="RSE1/DDB1/CPSF1 first beta-propeller" evidence="5">
    <location>
        <begin position="104"/>
        <end position="444"/>
    </location>
</feature>
<keyword evidence="2" id="KW-0539">Nucleus</keyword>
<protein>
    <submittedName>
        <fullName evidence="7">Cleavage and polyadenylation specific protein</fullName>
    </submittedName>
</protein>
<reference evidence="7 8" key="1">
    <citation type="submission" date="2015-03" db="EMBL/GenBank/DDBJ databases">
        <title>Genomics and transcriptomics of the oil-accumulating basidiomycete yeast T. oleaginosus allow insights into substrate utilization and the diverse evolutionary trajectories of mating systems in fungi.</title>
        <authorList>
            <consortium name="DOE Joint Genome Institute"/>
            <person name="Kourist R."/>
            <person name="Kracht O."/>
            <person name="Bracharz F."/>
            <person name="Lipzen A."/>
            <person name="Nolan M."/>
            <person name="Ohm R."/>
            <person name="Grigoriev I."/>
            <person name="Sun S."/>
            <person name="Heitman J."/>
            <person name="Bruck T."/>
            <person name="Nowrousian M."/>
        </authorList>
    </citation>
    <scope>NUCLEOTIDE SEQUENCE [LARGE SCALE GENOMIC DNA]</scope>
    <source>
        <strain evidence="7 8">IBC0246</strain>
    </source>
</reference>
<dbReference type="STRING" id="879819.A0A0J0XWC6"/>
<evidence type="ECO:0000256" key="2">
    <source>
        <dbReference type="ARBA" id="ARBA00023242"/>
    </source>
</evidence>
<dbReference type="Pfam" id="PF10433">
    <property type="entry name" value="Beta-prop_RSE1_1st"/>
    <property type="match status" value="1"/>
</dbReference>
<dbReference type="InterPro" id="IPR015943">
    <property type="entry name" value="WD40/YVTN_repeat-like_dom_sf"/>
</dbReference>
<comment type="subcellular location">
    <subcellularLocation>
        <location evidence="1">Nucleus</location>
    </subcellularLocation>
</comment>
<evidence type="ECO:0000259" key="5">
    <source>
        <dbReference type="Pfam" id="PF10433"/>
    </source>
</evidence>
<evidence type="ECO:0000313" key="7">
    <source>
        <dbReference type="EMBL" id="KLT45358.1"/>
    </source>
</evidence>
<dbReference type="InterPro" id="IPR004871">
    <property type="entry name" value="RSE1/DDB1/CPSF1_C"/>
</dbReference>
<keyword evidence="8" id="KW-1185">Reference proteome</keyword>